<proteinExistence type="predicted"/>
<dbReference type="Proteomes" id="UP001150879">
    <property type="component" value="Unassembled WGS sequence"/>
</dbReference>
<name>A0A9W9IV55_9EURO</name>
<keyword evidence="2" id="KW-1185">Reference proteome</keyword>
<comment type="caution">
    <text evidence="1">The sequence shown here is derived from an EMBL/GenBank/DDBJ whole genome shotgun (WGS) entry which is preliminary data.</text>
</comment>
<gene>
    <name evidence="1" type="ORF">N7472_009337</name>
</gene>
<organism evidence="1 2">
    <name type="scientific">Penicillium cf. griseofulvum</name>
    <dbReference type="NCBI Taxonomy" id="2972120"/>
    <lineage>
        <taxon>Eukaryota</taxon>
        <taxon>Fungi</taxon>
        <taxon>Dikarya</taxon>
        <taxon>Ascomycota</taxon>
        <taxon>Pezizomycotina</taxon>
        <taxon>Eurotiomycetes</taxon>
        <taxon>Eurotiomycetidae</taxon>
        <taxon>Eurotiales</taxon>
        <taxon>Aspergillaceae</taxon>
        <taxon>Penicillium</taxon>
    </lineage>
</organism>
<evidence type="ECO:0000313" key="2">
    <source>
        <dbReference type="Proteomes" id="UP001150879"/>
    </source>
</evidence>
<reference evidence="1" key="2">
    <citation type="journal article" date="2023" name="IMA Fungus">
        <title>Comparative genomic study of the Penicillium genus elucidates a diverse pangenome and 15 lateral gene transfer events.</title>
        <authorList>
            <person name="Petersen C."/>
            <person name="Sorensen T."/>
            <person name="Nielsen M.R."/>
            <person name="Sondergaard T.E."/>
            <person name="Sorensen J.L."/>
            <person name="Fitzpatrick D.A."/>
            <person name="Frisvad J.C."/>
            <person name="Nielsen K.L."/>
        </authorList>
    </citation>
    <scope>NUCLEOTIDE SEQUENCE</scope>
    <source>
        <strain evidence="1">IBT 16849</strain>
    </source>
</reference>
<protein>
    <submittedName>
        <fullName evidence="1">Uncharacterized protein</fullName>
    </submittedName>
</protein>
<reference evidence="1" key="1">
    <citation type="submission" date="2022-11" db="EMBL/GenBank/DDBJ databases">
        <authorList>
            <person name="Petersen C."/>
        </authorList>
    </citation>
    <scope>NUCLEOTIDE SEQUENCE</scope>
    <source>
        <strain evidence="1">IBT 16849</strain>
    </source>
</reference>
<dbReference type="EMBL" id="JAPQKP010000006">
    <property type="protein sequence ID" value="KAJ5184497.1"/>
    <property type="molecule type" value="Genomic_DNA"/>
</dbReference>
<accession>A0A9W9IV55</accession>
<sequence length="61" mass="6945">MHLTASEALDDHCLNVTLHRQSQHGLKHPINVEDLVLDKNLNKSCAPFRTCKIYSAYTCHL</sequence>
<dbReference type="AlphaFoldDB" id="A0A9W9IV55"/>
<evidence type="ECO:0000313" key="1">
    <source>
        <dbReference type="EMBL" id="KAJ5184497.1"/>
    </source>
</evidence>